<feature type="compositionally biased region" description="Pro residues" evidence="1">
    <location>
        <begin position="112"/>
        <end position="125"/>
    </location>
</feature>
<evidence type="ECO:0000313" key="2">
    <source>
        <dbReference type="EMBL" id="MEA5521397.1"/>
    </source>
</evidence>
<evidence type="ECO:0000256" key="1">
    <source>
        <dbReference type="SAM" id="MobiDB-lite"/>
    </source>
</evidence>
<accession>A0ABU5U3D0</accession>
<protein>
    <submittedName>
        <fullName evidence="2">Uncharacterized protein</fullName>
    </submittedName>
</protein>
<reference evidence="2 3" key="1">
    <citation type="submission" date="2023-12" db="EMBL/GenBank/DDBJ databases">
        <title>Baltic Sea Cyanobacteria.</title>
        <authorList>
            <person name="Delbaje E."/>
            <person name="Fewer D.P."/>
            <person name="Shishido T.K."/>
        </authorList>
    </citation>
    <scope>NUCLEOTIDE SEQUENCE [LARGE SCALE GENOMIC DNA]</scope>
    <source>
        <strain evidence="2 3">CCNP 1315</strain>
    </source>
</reference>
<dbReference type="EMBL" id="JAYGHT010000132">
    <property type="protein sequence ID" value="MEA5521397.1"/>
    <property type="molecule type" value="Genomic_DNA"/>
</dbReference>
<feature type="region of interest" description="Disordered" evidence="1">
    <location>
        <begin position="109"/>
        <end position="146"/>
    </location>
</feature>
<feature type="compositionally biased region" description="Polar residues" evidence="1">
    <location>
        <begin position="130"/>
        <end position="146"/>
    </location>
</feature>
<dbReference type="Proteomes" id="UP001301728">
    <property type="component" value="Unassembled WGS sequence"/>
</dbReference>
<evidence type="ECO:0000313" key="3">
    <source>
        <dbReference type="Proteomes" id="UP001301728"/>
    </source>
</evidence>
<organism evidence="2 3">
    <name type="scientific">Limnoraphis robusta CCNP1315</name>
    <dbReference type="NCBI Taxonomy" id="3110306"/>
    <lineage>
        <taxon>Bacteria</taxon>
        <taxon>Bacillati</taxon>
        <taxon>Cyanobacteriota</taxon>
        <taxon>Cyanophyceae</taxon>
        <taxon>Oscillatoriophycideae</taxon>
        <taxon>Oscillatoriales</taxon>
        <taxon>Sirenicapillariaceae</taxon>
        <taxon>Limnoraphis</taxon>
    </lineage>
</organism>
<comment type="caution">
    <text evidence="2">The sequence shown here is derived from an EMBL/GenBank/DDBJ whole genome shotgun (WGS) entry which is preliminary data.</text>
</comment>
<keyword evidence="3" id="KW-1185">Reference proteome</keyword>
<dbReference type="Pfam" id="PF19267">
    <property type="entry name" value="CIS_spike_tip"/>
    <property type="match status" value="1"/>
</dbReference>
<gene>
    <name evidence="2" type="ORF">VB854_20885</name>
</gene>
<proteinExistence type="predicted"/>
<dbReference type="RefSeq" id="WP_323275418.1">
    <property type="nucleotide sequence ID" value="NZ_JAYGHT010000132.1"/>
</dbReference>
<dbReference type="InterPro" id="IPR045362">
    <property type="entry name" value="CIS_spike_tip"/>
</dbReference>
<name>A0ABU5U3D0_9CYAN</name>
<sequence>MSKFILIDGDKANFNPTFDLVAIVEVRPGDLKASGKSTLNGKKVCIDGDEKNVSVPSCRYTTLIYSIPGTGTLKIAALGGDQKAKKTNSGGKPVLLKGSIFTAKFEVQNPAKKPPTAPGEPPTPDGKPQYSGTGTFITTNTKWQGS</sequence>